<evidence type="ECO:0000313" key="3">
    <source>
        <dbReference type="Proteomes" id="UP000003379"/>
    </source>
</evidence>
<accession>G9WZS6</accession>
<dbReference type="Proteomes" id="UP000006437">
    <property type="component" value="Unassembled WGS sequence"/>
</dbReference>
<sequence>MKNLNIDICCGARCTMMGSVDLLEKAESFKSVFPDDNIIVQVVPCTQECKGTKTSAAPIVTINNEKMLNATPQKVMEKMMEVLR</sequence>
<dbReference type="Proteomes" id="UP000003379">
    <property type="component" value="Unassembled WGS sequence"/>
</dbReference>
<dbReference type="CDD" id="cd02980">
    <property type="entry name" value="TRX_Fd_family"/>
    <property type="match status" value="1"/>
</dbReference>
<dbReference type="AlphaFoldDB" id="G9XCA4"/>
<accession>G9XCA4</accession>
<dbReference type="STRING" id="796937.HMPREF9630_00718"/>
<dbReference type="RefSeq" id="WP_009525906.1">
    <property type="nucleotide sequence ID" value="NZ_JBQMYE010000005.1"/>
</dbReference>
<proteinExistence type="predicted"/>
<gene>
    <name evidence="2" type="ORF">HMPREF9628_01481</name>
    <name evidence="1" type="ORF">HMPREF9629_01677</name>
</gene>
<evidence type="ECO:0000313" key="1">
    <source>
        <dbReference type="EMBL" id="EHL15706.1"/>
    </source>
</evidence>
<dbReference type="HOGENOM" id="CLU_177584_1_0_9"/>
<name>G9XCA4_9FIRM</name>
<evidence type="ECO:0000313" key="2">
    <source>
        <dbReference type="EMBL" id="EHL19401.1"/>
    </source>
</evidence>
<dbReference type="EMBL" id="AFZE01000009">
    <property type="protein sequence ID" value="EHL15706.1"/>
    <property type="molecule type" value="Genomic_DNA"/>
</dbReference>
<dbReference type="SUPFAM" id="SSF52833">
    <property type="entry name" value="Thioredoxin-like"/>
    <property type="match status" value="1"/>
</dbReference>
<organism evidence="2 3">
    <name type="scientific">Peptoanaerobacter stomatis</name>
    <dbReference type="NCBI Taxonomy" id="796937"/>
    <lineage>
        <taxon>Bacteria</taxon>
        <taxon>Bacillati</taxon>
        <taxon>Bacillota</taxon>
        <taxon>Clostridia</taxon>
        <taxon>Peptostreptococcales</taxon>
        <taxon>Filifactoraceae</taxon>
        <taxon>Peptoanaerobacter</taxon>
    </lineage>
</organism>
<comment type="caution">
    <text evidence="2">The sequence shown here is derived from an EMBL/GenBank/DDBJ whole genome shotgun (WGS) entry which is preliminary data.</text>
</comment>
<dbReference type="EMBL" id="AFZG01000020">
    <property type="protein sequence ID" value="EHL19401.1"/>
    <property type="molecule type" value="Genomic_DNA"/>
</dbReference>
<reference evidence="1 4" key="1">
    <citation type="submission" date="2011-08" db="EMBL/GenBank/DDBJ databases">
        <title>The Genome Sequence of Eubacteriaceae bacterium ACC19a.</title>
        <authorList>
            <consortium name="The Broad Institute Genome Sequencing Platform"/>
            <person name="Earl A."/>
            <person name="Ward D."/>
            <person name="Feldgarden M."/>
            <person name="Gevers D."/>
            <person name="Sizova M."/>
            <person name="Hazen A."/>
            <person name="Epstein S."/>
            <person name="Young S.K."/>
            <person name="Zeng Q."/>
            <person name="Gargeya S."/>
            <person name="Fitzgerald M."/>
            <person name="Haas B."/>
            <person name="Abouelleil A."/>
            <person name="Alvarado L."/>
            <person name="Arachchi H.M."/>
            <person name="Berlin A."/>
            <person name="Brown A."/>
            <person name="Chapman S.B."/>
            <person name="Chen Z."/>
            <person name="Dunbar C."/>
            <person name="Freedman E."/>
            <person name="Gearin G."/>
            <person name="Gellesch M."/>
            <person name="Goldberg J."/>
            <person name="Griggs A."/>
            <person name="Gujja S."/>
            <person name="Heiman D."/>
            <person name="Howarth C."/>
            <person name="Larson L."/>
            <person name="Lui A."/>
            <person name="MacDonald P.J.P."/>
            <person name="Montmayeur A."/>
            <person name="Murphy C."/>
            <person name="Neiman D."/>
            <person name="Pearson M."/>
            <person name="Priest M."/>
            <person name="Roberts A."/>
            <person name="Saif S."/>
            <person name="Shea T."/>
            <person name="Shenoy N."/>
            <person name="Sisk P."/>
            <person name="Stolte C."/>
            <person name="Sykes S."/>
            <person name="Wortman J."/>
            <person name="Nusbaum C."/>
            <person name="Birren B."/>
        </authorList>
    </citation>
    <scope>NUCLEOTIDE SEQUENCE [LARGE SCALE GENOMIC DNA]</scope>
    <source>
        <strain evidence="1 4">ACC19a</strain>
    </source>
</reference>
<evidence type="ECO:0008006" key="5">
    <source>
        <dbReference type="Google" id="ProtNLM"/>
    </source>
</evidence>
<dbReference type="Gene3D" id="3.40.30.10">
    <property type="entry name" value="Glutaredoxin"/>
    <property type="match status" value="1"/>
</dbReference>
<protein>
    <recommendedName>
        <fullName evidence="5">Thioredoxin-like [2Fe-2S] ferredoxin</fullName>
    </recommendedName>
</protein>
<dbReference type="InterPro" id="IPR036249">
    <property type="entry name" value="Thioredoxin-like_sf"/>
</dbReference>
<reference evidence="2 3" key="2">
    <citation type="submission" date="2011-08" db="EMBL/GenBank/DDBJ databases">
        <title>The Genome Sequence of Eubacteriaceae bacterium CM5.</title>
        <authorList>
            <consortium name="The Broad Institute Genome Sequencing Platform"/>
            <person name="Earl A."/>
            <person name="Ward D."/>
            <person name="Feldgarden M."/>
            <person name="Gevers D."/>
            <person name="Sizova M."/>
            <person name="Hazen A."/>
            <person name="Epstein S."/>
            <person name="Young S.K."/>
            <person name="Zeng Q."/>
            <person name="Gargeya S."/>
            <person name="Fitzgerald M."/>
            <person name="Haas B."/>
            <person name="Abouelleil A."/>
            <person name="Alvarado L."/>
            <person name="Arachchi H.M."/>
            <person name="Berlin A."/>
            <person name="Brown A."/>
            <person name="Chapman S.B."/>
            <person name="Chen Z."/>
            <person name="Dunbar C."/>
            <person name="Freedman E."/>
            <person name="Gearin G."/>
            <person name="Gellesch M."/>
            <person name="Goldberg J."/>
            <person name="Griggs A."/>
            <person name="Gujja S."/>
            <person name="Heiman D."/>
            <person name="Howarth C."/>
            <person name="Larson L."/>
            <person name="Lui A."/>
            <person name="MacDonald P.J.P."/>
            <person name="Montmayeur A."/>
            <person name="Murphy C."/>
            <person name="Neiman D."/>
            <person name="Pearson M."/>
            <person name="Priest M."/>
            <person name="Roberts A."/>
            <person name="Saif S."/>
            <person name="Shea T."/>
            <person name="Shenoy N."/>
            <person name="Sisk P."/>
            <person name="Stolte C."/>
            <person name="Sykes S."/>
            <person name="Wortman J."/>
            <person name="Nusbaum C."/>
            <person name="Birren B."/>
        </authorList>
    </citation>
    <scope>NUCLEOTIDE SEQUENCE [LARGE SCALE GENOMIC DNA]</scope>
    <source>
        <strain evidence="2 3">CM5</strain>
    </source>
</reference>
<evidence type="ECO:0000313" key="4">
    <source>
        <dbReference type="Proteomes" id="UP000006437"/>
    </source>
</evidence>